<keyword evidence="3" id="KW-1185">Reference proteome</keyword>
<evidence type="ECO:0000313" key="2">
    <source>
        <dbReference type="EMBL" id="NGO39235.1"/>
    </source>
</evidence>
<feature type="signal peptide" evidence="1">
    <location>
        <begin position="1"/>
        <end position="20"/>
    </location>
</feature>
<sequence>MKLRTLTCMTLFGLSNWLGAVPISITDPGVPYSQDFNSLAASGTGHSLLPVGWFIHETGSNADGLYRAGTGSSNIGDTYSFGEANSTDRALGGLRSGSLVPTFGAQFVNASSQVITAMTISYWGEQWRLGYEDRVDRLLFSYSLNATSLADGTWIRVPDLDFASPDVSDSGQKNGNDSDHRYQLTYTITGLFIQPGDGWWIRWEDYDAFGADDGLAVDDLVITFQTLGGPTTVPDGGSGFALMVTGILATVLCRPRARQLV</sequence>
<protein>
    <submittedName>
        <fullName evidence="2">PEP-CTERM sorting domain-containing protein</fullName>
    </submittedName>
</protein>
<dbReference type="EMBL" id="JAAKYA010000052">
    <property type="protein sequence ID" value="NGO39235.1"/>
    <property type="molecule type" value="Genomic_DNA"/>
</dbReference>
<evidence type="ECO:0000256" key="1">
    <source>
        <dbReference type="SAM" id="SignalP"/>
    </source>
</evidence>
<reference evidence="2 3" key="1">
    <citation type="submission" date="2020-02" db="EMBL/GenBank/DDBJ databases">
        <title>Draft genome sequence of Limisphaera ngatamarikiensis NGM72.4T, a thermophilic Verrucomicrobia grouped in subdivision 3.</title>
        <authorList>
            <person name="Carere C.R."/>
            <person name="Steen J."/>
            <person name="Hugenholtz P."/>
            <person name="Stott M.B."/>
        </authorList>
    </citation>
    <scope>NUCLEOTIDE SEQUENCE [LARGE SCALE GENOMIC DNA]</scope>
    <source>
        <strain evidence="2 3">NGM72.4</strain>
    </source>
</reference>
<keyword evidence="1" id="KW-0732">Signal</keyword>
<dbReference type="AlphaFoldDB" id="A0A6M1RRJ2"/>
<proteinExistence type="predicted"/>
<evidence type="ECO:0000313" key="3">
    <source>
        <dbReference type="Proteomes" id="UP000477311"/>
    </source>
</evidence>
<feature type="chain" id="PRO_5027076821" evidence="1">
    <location>
        <begin position="21"/>
        <end position="261"/>
    </location>
</feature>
<organism evidence="2 3">
    <name type="scientific">Limisphaera ngatamarikiensis</name>
    <dbReference type="NCBI Taxonomy" id="1324935"/>
    <lineage>
        <taxon>Bacteria</taxon>
        <taxon>Pseudomonadati</taxon>
        <taxon>Verrucomicrobiota</taxon>
        <taxon>Verrucomicrobiia</taxon>
        <taxon>Limisphaerales</taxon>
        <taxon>Limisphaeraceae</taxon>
        <taxon>Limisphaera</taxon>
    </lineage>
</organism>
<accession>A0A6M1RRJ2</accession>
<name>A0A6M1RRJ2_9BACT</name>
<dbReference type="RefSeq" id="WP_165107136.1">
    <property type="nucleotide sequence ID" value="NZ_JAAKYA010000052.1"/>
</dbReference>
<dbReference type="Proteomes" id="UP000477311">
    <property type="component" value="Unassembled WGS sequence"/>
</dbReference>
<gene>
    <name evidence="2" type="ORF">G4L39_07465</name>
</gene>
<comment type="caution">
    <text evidence="2">The sequence shown here is derived from an EMBL/GenBank/DDBJ whole genome shotgun (WGS) entry which is preliminary data.</text>
</comment>